<accession>A0ABT1FF14</accession>
<gene>
    <name evidence="2" type="ORF">NC595_18190</name>
</gene>
<feature type="region of interest" description="Disordered" evidence="1">
    <location>
        <begin position="167"/>
        <end position="190"/>
    </location>
</feature>
<reference evidence="2 3" key="1">
    <citation type="submission" date="2022-06" db="EMBL/GenBank/DDBJ databases">
        <title>Dyella sp. Sa strain:Sa Genome sequencing.</title>
        <authorList>
            <person name="Park S."/>
        </authorList>
    </citation>
    <scope>NUCLEOTIDE SEQUENCE [LARGE SCALE GENOMIC DNA]</scope>
    <source>
        <strain evidence="2 3">Sa</strain>
    </source>
</reference>
<dbReference type="EMBL" id="JAMZEK010000004">
    <property type="protein sequence ID" value="MCP1375982.1"/>
    <property type="molecule type" value="Genomic_DNA"/>
</dbReference>
<dbReference type="Proteomes" id="UP001204615">
    <property type="component" value="Unassembled WGS sequence"/>
</dbReference>
<evidence type="ECO:0000256" key="1">
    <source>
        <dbReference type="SAM" id="MobiDB-lite"/>
    </source>
</evidence>
<evidence type="ECO:0000313" key="2">
    <source>
        <dbReference type="EMBL" id="MCP1375982.1"/>
    </source>
</evidence>
<name>A0ABT1FF14_9GAMM</name>
<comment type="caution">
    <text evidence="2">The sequence shown here is derived from an EMBL/GenBank/DDBJ whole genome shotgun (WGS) entry which is preliminary data.</text>
</comment>
<keyword evidence="3" id="KW-1185">Reference proteome</keyword>
<sequence length="470" mass="49583">MLVASHVGQSIDDALPALAGTRQELRRLKRLQLVQVRASSDHIGLRLHQLRLRARRDDAGADRSHHVLMHALCLGHTPAAGIQVRRGALERFGCSPLESREGGLAQQILSDARQQGMLERGARHAQPGRAYAIPAILVPGAAVPIAVDDHHRATAVVTAQQAAQQVLRRPAGAGARRDRTRRRGAADPGLCSLPRRTVDDRQLQLLGGDPFRLRPFLAHATPGLRVLHPVTSVPDLAADIDGVGQDADAAPHVAVDHGHGPLATAWRAHALGVQRRRDLPRAAAVDVFGVDPAHHGRLRLVDLALPVAQRPVSIGQAAGAGARERAPSEAAVGLLGQVIQVQLRHQAAQAGVELVVLACGVDAITHADQAHAAEAQALDHHAQLFLVAPEARQVIDQDHVEQVRVAQQLLVSGAIQPRAAHGGILVHLRRGPALPGAEGSAVPELVLEAGFPLAVGAETGVCGCFHRGAG</sequence>
<evidence type="ECO:0000313" key="3">
    <source>
        <dbReference type="Proteomes" id="UP001204615"/>
    </source>
</evidence>
<proteinExistence type="predicted"/>
<organism evidence="2 3">
    <name type="scientific">Dyella lutea</name>
    <dbReference type="NCBI Taxonomy" id="2950441"/>
    <lineage>
        <taxon>Bacteria</taxon>
        <taxon>Pseudomonadati</taxon>
        <taxon>Pseudomonadota</taxon>
        <taxon>Gammaproteobacteria</taxon>
        <taxon>Lysobacterales</taxon>
        <taxon>Rhodanobacteraceae</taxon>
        <taxon>Dyella</taxon>
    </lineage>
</organism>
<protein>
    <submittedName>
        <fullName evidence="2">Uncharacterized protein</fullName>
    </submittedName>
</protein>